<evidence type="ECO:0000313" key="4">
    <source>
        <dbReference type="Proteomes" id="UP000001937"/>
    </source>
</evidence>
<dbReference type="Pfam" id="PF18367">
    <property type="entry name" value="Rv2175c_C"/>
    <property type="match status" value="1"/>
</dbReference>
<organism evidence="3 4">
    <name type="scientific">Frankia casuarinae (strain DSM 45818 / CECT 9043 / HFP020203 / CcI3)</name>
    <dbReference type="NCBI Taxonomy" id="106370"/>
    <lineage>
        <taxon>Bacteria</taxon>
        <taxon>Bacillati</taxon>
        <taxon>Actinomycetota</taxon>
        <taxon>Actinomycetes</taxon>
        <taxon>Frankiales</taxon>
        <taxon>Frankiaceae</taxon>
        <taxon>Frankia</taxon>
    </lineage>
</organism>
<dbReference type="KEGG" id="fra:Francci3_3072"/>
<evidence type="ECO:0000259" key="1">
    <source>
        <dbReference type="Pfam" id="PF18367"/>
    </source>
</evidence>
<dbReference type="eggNOG" id="ENOG5032W34">
    <property type="taxonomic scope" value="Bacteria"/>
</dbReference>
<proteinExistence type="predicted"/>
<dbReference type="GO" id="GO:0003677">
    <property type="term" value="F:DNA binding"/>
    <property type="evidence" value="ECO:0007669"/>
    <property type="project" value="InterPro"/>
</dbReference>
<feature type="domain" description="Rv2175c C-terminal" evidence="1">
    <location>
        <begin position="53"/>
        <end position="108"/>
    </location>
</feature>
<dbReference type="STRING" id="106370.Francci3_3072"/>
<dbReference type="HOGENOM" id="CLU_134416_1_0_11"/>
<accession>Q2J8G3</accession>
<dbReference type="Proteomes" id="UP000001937">
    <property type="component" value="Chromosome"/>
</dbReference>
<reference evidence="3 4" key="1">
    <citation type="journal article" date="2007" name="Genome Res.">
        <title>Genome characteristics of facultatively symbiotic Frankia sp. strains reflect host range and host plant biogeography.</title>
        <authorList>
            <person name="Normand P."/>
            <person name="Lapierre P."/>
            <person name="Tisa L.S."/>
            <person name="Gogarten J.P."/>
            <person name="Alloisio N."/>
            <person name="Bagnarol E."/>
            <person name="Bassi C.A."/>
            <person name="Berry A.M."/>
            <person name="Bickhart D.M."/>
            <person name="Choisne N."/>
            <person name="Couloux A."/>
            <person name="Cournoyer B."/>
            <person name="Cruveiller S."/>
            <person name="Daubin V."/>
            <person name="Demange N."/>
            <person name="Francino M.P."/>
            <person name="Goltsman E."/>
            <person name="Huang Y."/>
            <person name="Kopp O.R."/>
            <person name="Labarre L."/>
            <person name="Lapidus A."/>
            <person name="Lavire C."/>
            <person name="Marechal J."/>
            <person name="Martinez M."/>
            <person name="Mastronunzio J.E."/>
            <person name="Mullin B.C."/>
            <person name="Niemann J."/>
            <person name="Pujic P."/>
            <person name="Rawnsley T."/>
            <person name="Rouy Z."/>
            <person name="Schenowitz C."/>
            <person name="Sellstedt A."/>
            <person name="Tavares F."/>
            <person name="Tomkins J.P."/>
            <person name="Vallenet D."/>
            <person name="Valverde C."/>
            <person name="Wall L.G."/>
            <person name="Wang Y."/>
            <person name="Medigue C."/>
            <person name="Benson D.R."/>
        </authorList>
    </citation>
    <scope>NUCLEOTIDE SEQUENCE [LARGE SCALE GENOMIC DNA]</scope>
    <source>
        <strain evidence="4">DSM 45818 / CECT 9043 / CcI3</strain>
    </source>
</reference>
<dbReference type="AlphaFoldDB" id="Q2J8G3"/>
<dbReference type="EMBL" id="CP000249">
    <property type="protein sequence ID" value="ABD12429.1"/>
    <property type="molecule type" value="Genomic_DNA"/>
</dbReference>
<sequence>MTMDWLTLPDVADQLQVPVTRVRQMVRDRTLLARREGGVLRVPADFIRDGAVVKGLPGLLTVLADAGFTDEDALDWIFREDPSLPGTPMQALIENRGKEVKRRAQASAF</sequence>
<evidence type="ECO:0000259" key="2">
    <source>
        <dbReference type="Pfam" id="PF21531"/>
    </source>
</evidence>
<feature type="domain" description="DNA-binding protein Rv2175c wHTH" evidence="2">
    <location>
        <begin position="4"/>
        <end position="47"/>
    </location>
</feature>
<keyword evidence="4" id="KW-1185">Reference proteome</keyword>
<gene>
    <name evidence="3" type="ordered locus">Francci3_3072</name>
</gene>
<protein>
    <submittedName>
        <fullName evidence="3">Transcriptional regulatory protein</fullName>
    </submittedName>
</protein>
<dbReference type="InterPro" id="IPR048576">
    <property type="entry name" value="Rv2175c_wHTH"/>
</dbReference>
<dbReference type="Pfam" id="PF21531">
    <property type="entry name" value="Rv2175c_wHTH"/>
    <property type="match status" value="1"/>
</dbReference>
<dbReference type="PhylomeDB" id="Q2J8G3"/>
<evidence type="ECO:0000313" key="3">
    <source>
        <dbReference type="EMBL" id="ABD12429.1"/>
    </source>
</evidence>
<dbReference type="InterPro" id="IPR041098">
    <property type="entry name" value="Rv2175c_C"/>
</dbReference>
<name>Q2J8G3_FRACC</name>